<feature type="chain" id="PRO_5014701664" evidence="1">
    <location>
        <begin position="20"/>
        <end position="79"/>
    </location>
</feature>
<keyword evidence="1" id="KW-0732">Signal</keyword>
<evidence type="ECO:0000256" key="1">
    <source>
        <dbReference type="SAM" id="SignalP"/>
    </source>
</evidence>
<dbReference type="EMBL" id="GGFJ01013619">
    <property type="protein sequence ID" value="MBW62760.1"/>
    <property type="molecule type" value="Transcribed_RNA"/>
</dbReference>
<evidence type="ECO:0000313" key="2">
    <source>
        <dbReference type="EMBL" id="MBW62760.1"/>
    </source>
</evidence>
<proteinExistence type="predicted"/>
<feature type="signal peptide" evidence="1">
    <location>
        <begin position="1"/>
        <end position="19"/>
    </location>
</feature>
<protein>
    <submittedName>
        <fullName evidence="2">Putative secreted protein</fullName>
    </submittedName>
</protein>
<name>A0A2M4CBQ0_9DIPT</name>
<accession>A0A2M4CBQ0</accession>
<sequence>MVAHFSLAWVHSCFPFAFASPGTVCERGIHIICPLILDALSRSLSLYIPLVPPPNSLMPQSLNMNSALTLNPGDDDDCV</sequence>
<dbReference type="AlphaFoldDB" id="A0A2M4CBQ0"/>
<reference evidence="2" key="1">
    <citation type="submission" date="2018-01" db="EMBL/GenBank/DDBJ databases">
        <title>An insight into the sialome of Amazonian anophelines.</title>
        <authorList>
            <person name="Ribeiro J.M."/>
            <person name="Scarpassa V."/>
            <person name="Calvo E."/>
        </authorList>
    </citation>
    <scope>NUCLEOTIDE SEQUENCE</scope>
    <source>
        <tissue evidence="2">Salivary glands</tissue>
    </source>
</reference>
<organism evidence="2">
    <name type="scientific">Anopheles marajoara</name>
    <dbReference type="NCBI Taxonomy" id="58244"/>
    <lineage>
        <taxon>Eukaryota</taxon>
        <taxon>Metazoa</taxon>
        <taxon>Ecdysozoa</taxon>
        <taxon>Arthropoda</taxon>
        <taxon>Hexapoda</taxon>
        <taxon>Insecta</taxon>
        <taxon>Pterygota</taxon>
        <taxon>Neoptera</taxon>
        <taxon>Endopterygota</taxon>
        <taxon>Diptera</taxon>
        <taxon>Nematocera</taxon>
        <taxon>Culicoidea</taxon>
        <taxon>Culicidae</taxon>
        <taxon>Anophelinae</taxon>
        <taxon>Anopheles</taxon>
    </lineage>
</organism>